<comment type="subcellular location">
    <subcellularLocation>
        <location evidence="1 6">Membrane</location>
        <topology evidence="1 6">Multi-pass membrane protein</topology>
    </subcellularLocation>
</comment>
<comment type="caution">
    <text evidence="7">The sequence shown here is derived from an EMBL/GenBank/DDBJ whole genome shotgun (WGS) entry which is preliminary data.</text>
</comment>
<dbReference type="PRINTS" id="PR00259">
    <property type="entry name" value="TMFOUR"/>
</dbReference>
<dbReference type="Proteomes" id="UP000319801">
    <property type="component" value="Unassembled WGS sequence"/>
</dbReference>
<dbReference type="InterPro" id="IPR018499">
    <property type="entry name" value="Tetraspanin/Peripherin"/>
</dbReference>
<keyword evidence="4 6" id="KW-1133">Transmembrane helix</keyword>
<dbReference type="CDD" id="cd03156">
    <property type="entry name" value="uroplakin_I_like_LEL"/>
    <property type="match status" value="1"/>
</dbReference>
<evidence type="ECO:0000256" key="4">
    <source>
        <dbReference type="ARBA" id="ARBA00022989"/>
    </source>
</evidence>
<dbReference type="PANTHER" id="PTHR19282:SF25">
    <property type="entry name" value="UROPLAKIN-1A"/>
    <property type="match status" value="1"/>
</dbReference>
<organism evidence="7 8">
    <name type="scientific">Bagarius yarrelli</name>
    <name type="common">Goonch</name>
    <name type="synonym">Bagrus yarrelli</name>
    <dbReference type="NCBI Taxonomy" id="175774"/>
    <lineage>
        <taxon>Eukaryota</taxon>
        <taxon>Metazoa</taxon>
        <taxon>Chordata</taxon>
        <taxon>Craniata</taxon>
        <taxon>Vertebrata</taxon>
        <taxon>Euteleostomi</taxon>
        <taxon>Actinopterygii</taxon>
        <taxon>Neopterygii</taxon>
        <taxon>Teleostei</taxon>
        <taxon>Ostariophysi</taxon>
        <taxon>Siluriformes</taxon>
        <taxon>Sisoridae</taxon>
        <taxon>Sisorinae</taxon>
        <taxon>Bagarius</taxon>
    </lineage>
</organism>
<proteinExistence type="inferred from homology"/>
<comment type="similarity">
    <text evidence="2 6">Belongs to the tetraspanin (TM4SF) family.</text>
</comment>
<dbReference type="Pfam" id="PF00335">
    <property type="entry name" value="Tetraspanin"/>
    <property type="match status" value="1"/>
</dbReference>
<evidence type="ECO:0000256" key="5">
    <source>
        <dbReference type="ARBA" id="ARBA00023136"/>
    </source>
</evidence>
<sequence length="261" mass="29323">MFDNLMSFAVPLFAPHRALLRDTQLRFLLKSMAGVALMAVGIWVVVDPYKMYPVCTASGKTDIFAAAWIAIFTGFAYFCTAIFGIYAALKRSRALMVVYLIIMFIIYLFECASCITAVTNRDYLIGNSNQVKHQMLKFYAQNSITGKEITKMWDKVMQEAQCCGTDGAADWMDFNSTFLVVYNKLYPWPLTCCKNNPGAGAANVTDCVLGVSTELFSQGCFSYIQSTINRYTWVISWYGFAIQILVFLLLVIAVAYTIVME</sequence>
<feature type="transmembrane region" description="Helical" evidence="6">
    <location>
        <begin position="66"/>
        <end position="89"/>
    </location>
</feature>
<dbReference type="SUPFAM" id="SSF48652">
    <property type="entry name" value="Tetraspanin"/>
    <property type="match status" value="1"/>
</dbReference>
<accession>A0A556TM08</accession>
<keyword evidence="5 6" id="KW-0472">Membrane</keyword>
<feature type="transmembrane region" description="Helical" evidence="6">
    <location>
        <begin position="27"/>
        <end position="46"/>
    </location>
</feature>
<reference evidence="7 8" key="1">
    <citation type="journal article" date="2019" name="Genome Biol. Evol.">
        <title>Whole-Genome Sequencing of the Giant Devil Catfish, Bagarius yarrelli.</title>
        <authorList>
            <person name="Jiang W."/>
            <person name="Lv Y."/>
            <person name="Cheng L."/>
            <person name="Yang K."/>
            <person name="Chao B."/>
            <person name="Wang X."/>
            <person name="Li Y."/>
            <person name="Pan X."/>
            <person name="You X."/>
            <person name="Zhang Y."/>
            <person name="Yang J."/>
            <person name="Li J."/>
            <person name="Zhang X."/>
            <person name="Liu S."/>
            <person name="Sun C."/>
            <person name="Yang J."/>
            <person name="Shi Q."/>
        </authorList>
    </citation>
    <scope>NUCLEOTIDE SEQUENCE [LARGE SCALE GENOMIC DNA]</scope>
    <source>
        <strain evidence="7">JWS20170419001</strain>
        <tissue evidence="7">Muscle</tissue>
    </source>
</reference>
<evidence type="ECO:0000313" key="7">
    <source>
        <dbReference type="EMBL" id="TSK20215.1"/>
    </source>
</evidence>
<dbReference type="Gene3D" id="1.10.1450.10">
    <property type="entry name" value="Tetraspanin"/>
    <property type="match status" value="1"/>
</dbReference>
<evidence type="ECO:0000256" key="2">
    <source>
        <dbReference type="ARBA" id="ARBA00006840"/>
    </source>
</evidence>
<feature type="transmembrane region" description="Helical" evidence="6">
    <location>
        <begin position="235"/>
        <end position="259"/>
    </location>
</feature>
<dbReference type="InterPro" id="IPR000301">
    <property type="entry name" value="Tetraspanin_animals"/>
</dbReference>
<dbReference type="EMBL" id="VCAZ01000005">
    <property type="protein sequence ID" value="TSK20215.1"/>
    <property type="molecule type" value="Genomic_DNA"/>
</dbReference>
<keyword evidence="3 6" id="KW-0812">Transmembrane</keyword>
<gene>
    <name evidence="7" type="ORF">Baya_1763</name>
</gene>
<dbReference type="PANTHER" id="PTHR19282">
    <property type="entry name" value="TETRASPANIN"/>
    <property type="match status" value="1"/>
</dbReference>
<dbReference type="GO" id="GO:0005886">
    <property type="term" value="C:plasma membrane"/>
    <property type="evidence" value="ECO:0007669"/>
    <property type="project" value="TreeGrafter"/>
</dbReference>
<evidence type="ECO:0000256" key="1">
    <source>
        <dbReference type="ARBA" id="ARBA00004141"/>
    </source>
</evidence>
<protein>
    <recommendedName>
        <fullName evidence="6">Tetraspanin</fullName>
    </recommendedName>
</protein>
<feature type="transmembrane region" description="Helical" evidence="6">
    <location>
        <begin position="96"/>
        <end position="118"/>
    </location>
</feature>
<evidence type="ECO:0000313" key="8">
    <source>
        <dbReference type="Proteomes" id="UP000319801"/>
    </source>
</evidence>
<dbReference type="AlphaFoldDB" id="A0A556TM08"/>
<evidence type="ECO:0000256" key="6">
    <source>
        <dbReference type="RuleBase" id="RU361218"/>
    </source>
</evidence>
<name>A0A556TM08_BAGYA</name>
<keyword evidence="8" id="KW-1185">Reference proteome</keyword>
<dbReference type="OrthoDB" id="5982705at2759"/>
<dbReference type="InterPro" id="IPR008952">
    <property type="entry name" value="Tetraspanin_EC2_sf"/>
</dbReference>
<dbReference type="PIRSF" id="PIRSF002419">
    <property type="entry name" value="Tetraspanin"/>
    <property type="match status" value="1"/>
</dbReference>
<evidence type="ECO:0000256" key="3">
    <source>
        <dbReference type="ARBA" id="ARBA00022692"/>
    </source>
</evidence>